<evidence type="ECO:0000313" key="1">
    <source>
        <dbReference type="EMBL" id="MFC7069516.1"/>
    </source>
</evidence>
<accession>A0ABD5W837</accession>
<proteinExistence type="predicted"/>
<dbReference type="Proteomes" id="UP001596461">
    <property type="component" value="Unassembled WGS sequence"/>
</dbReference>
<gene>
    <name evidence="1" type="ORF">ACFQL9_07680</name>
</gene>
<keyword evidence="2" id="KW-1185">Reference proteome</keyword>
<dbReference type="EMBL" id="JBHTAH010000005">
    <property type="protein sequence ID" value="MFC7069516.1"/>
    <property type="molecule type" value="Genomic_DNA"/>
</dbReference>
<dbReference type="GeneID" id="81125268"/>
<evidence type="ECO:0000313" key="2">
    <source>
        <dbReference type="Proteomes" id="UP001596461"/>
    </source>
</evidence>
<reference evidence="1 2" key="1">
    <citation type="journal article" date="2019" name="Int. J. Syst. Evol. Microbiol.">
        <title>The Global Catalogue of Microorganisms (GCM) 10K type strain sequencing project: providing services to taxonomists for standard genome sequencing and annotation.</title>
        <authorList>
            <consortium name="The Broad Institute Genomics Platform"/>
            <consortium name="The Broad Institute Genome Sequencing Center for Infectious Disease"/>
            <person name="Wu L."/>
            <person name="Ma J."/>
        </authorList>
    </citation>
    <scope>NUCLEOTIDE SEQUENCE [LARGE SCALE GENOMIC DNA]</scope>
    <source>
        <strain evidence="1 2">DT31</strain>
    </source>
</reference>
<dbReference type="AlphaFoldDB" id="A0ABD5W837"/>
<sequence length="126" mass="14530">MSKTRDGARTHVRGELAWTIAMHRTPSEAIGMVEHLDAADEGRFELLGLTDDCTTALFWDHVFRRVVETGFDADGVDDLRDPDGDGFERYEGRRDFLSQAALEEWDLVHPRHQWWLRNAARDGVQY</sequence>
<name>A0ABD5W837_9EURY</name>
<protein>
    <submittedName>
        <fullName evidence="1">Uncharacterized protein</fullName>
    </submittedName>
</protein>
<organism evidence="1 2">
    <name type="scientific">Halobaculum lipolyticum</name>
    <dbReference type="NCBI Taxonomy" id="3032001"/>
    <lineage>
        <taxon>Archaea</taxon>
        <taxon>Methanobacteriati</taxon>
        <taxon>Methanobacteriota</taxon>
        <taxon>Stenosarchaea group</taxon>
        <taxon>Halobacteria</taxon>
        <taxon>Halobacteriales</taxon>
        <taxon>Haloferacaceae</taxon>
        <taxon>Halobaculum</taxon>
    </lineage>
</organism>
<comment type="caution">
    <text evidence="1">The sequence shown here is derived from an EMBL/GenBank/DDBJ whole genome shotgun (WGS) entry which is preliminary data.</text>
</comment>
<dbReference type="RefSeq" id="WP_284030435.1">
    <property type="nucleotide sequence ID" value="NZ_CP126154.1"/>
</dbReference>